<dbReference type="InterPro" id="IPR025714">
    <property type="entry name" value="Methyltranfer_dom"/>
</dbReference>
<reference evidence="2 3" key="1">
    <citation type="submission" date="2016-07" db="EMBL/GenBank/DDBJ databases">
        <title>Draft genome sequence of Prauserella sp. YIM 121212, isolated from alkaline soil.</title>
        <authorList>
            <person name="Ruckert C."/>
            <person name="Albersmeier A."/>
            <person name="Jiang C.-L."/>
            <person name="Jiang Y."/>
            <person name="Kalinowski J."/>
            <person name="Schneider O."/>
            <person name="Winkler A."/>
            <person name="Zotchev S.B."/>
        </authorList>
    </citation>
    <scope>NUCLEOTIDE SEQUENCE [LARGE SCALE GENOMIC DNA]</scope>
    <source>
        <strain evidence="2 3">YIM 121212</strain>
    </source>
</reference>
<dbReference type="OrthoDB" id="3636702at2"/>
<evidence type="ECO:0000313" key="3">
    <source>
        <dbReference type="Proteomes" id="UP000247892"/>
    </source>
</evidence>
<dbReference type="InterPro" id="IPR029063">
    <property type="entry name" value="SAM-dependent_MTases_sf"/>
</dbReference>
<evidence type="ECO:0000313" key="2">
    <source>
        <dbReference type="EMBL" id="PXY35376.1"/>
    </source>
</evidence>
<dbReference type="RefSeq" id="WP_110335371.1">
    <property type="nucleotide sequence ID" value="NZ_MASU01000005.1"/>
</dbReference>
<sequence>MTTTETPYLLGSDPDELRRLEEQAAALAPATRTILRLAGIGPGMRVLDLGTGAGDVAFEVADLVGPGGSVVGVDASAQALAWAARRTEARGVPNVSFVHADLHDVPITGPFDAVVGRLVLLYTPEPARVLRRYATLVRPGGVFVAMEYEMSAAGTLPSTPFAERLVHWLTEAFRRSGLDPLLGARLGSVFDAAGLPPAAVLGLQGYRPPGDPTGARMATGILRTLEPVLVRTGIATPEELGLDTLEERFRRHQDEGELVFRLPTLVGAWATVEEGHDD</sequence>
<dbReference type="PANTHER" id="PTHR43861">
    <property type="entry name" value="TRANS-ACONITATE 2-METHYLTRANSFERASE-RELATED"/>
    <property type="match status" value="1"/>
</dbReference>
<name>A0A318LL55_9PSEU</name>
<dbReference type="AlphaFoldDB" id="A0A318LL55"/>
<accession>A0A318LL55</accession>
<protein>
    <recommendedName>
        <fullName evidence="1">Methyltransferase domain-containing protein</fullName>
    </recommendedName>
</protein>
<feature type="domain" description="Methyltransferase" evidence="1">
    <location>
        <begin position="42"/>
        <end position="149"/>
    </location>
</feature>
<organism evidence="2 3">
    <name type="scientific">Prauserella flavalba</name>
    <dbReference type="NCBI Taxonomy" id="1477506"/>
    <lineage>
        <taxon>Bacteria</taxon>
        <taxon>Bacillati</taxon>
        <taxon>Actinomycetota</taxon>
        <taxon>Actinomycetes</taxon>
        <taxon>Pseudonocardiales</taxon>
        <taxon>Pseudonocardiaceae</taxon>
        <taxon>Prauserella</taxon>
    </lineage>
</organism>
<dbReference type="EMBL" id="MASU01000005">
    <property type="protein sequence ID" value="PXY35376.1"/>
    <property type="molecule type" value="Genomic_DNA"/>
</dbReference>
<dbReference type="Pfam" id="PF13847">
    <property type="entry name" value="Methyltransf_31"/>
    <property type="match status" value="1"/>
</dbReference>
<comment type="caution">
    <text evidence="2">The sequence shown here is derived from an EMBL/GenBank/DDBJ whole genome shotgun (WGS) entry which is preliminary data.</text>
</comment>
<dbReference type="Gene3D" id="3.40.50.150">
    <property type="entry name" value="Vaccinia Virus protein VP39"/>
    <property type="match status" value="1"/>
</dbReference>
<dbReference type="Proteomes" id="UP000247892">
    <property type="component" value="Unassembled WGS sequence"/>
</dbReference>
<evidence type="ECO:0000259" key="1">
    <source>
        <dbReference type="Pfam" id="PF13847"/>
    </source>
</evidence>
<dbReference type="CDD" id="cd02440">
    <property type="entry name" value="AdoMet_MTases"/>
    <property type="match status" value="1"/>
</dbReference>
<keyword evidence="3" id="KW-1185">Reference proteome</keyword>
<dbReference type="SUPFAM" id="SSF53335">
    <property type="entry name" value="S-adenosyl-L-methionine-dependent methyltransferases"/>
    <property type="match status" value="1"/>
</dbReference>
<gene>
    <name evidence="2" type="ORF">BA062_07485</name>
</gene>
<proteinExistence type="predicted"/>